<keyword evidence="3" id="KW-1185">Reference proteome</keyword>
<name>A0AAP0BHD7_9ASPA</name>
<evidence type="ECO:0000313" key="2">
    <source>
        <dbReference type="EMBL" id="KAK8939047.1"/>
    </source>
</evidence>
<gene>
    <name evidence="2" type="ORF">KSP39_PZI011451</name>
</gene>
<dbReference type="AlphaFoldDB" id="A0AAP0BHD7"/>
<reference evidence="2 3" key="1">
    <citation type="journal article" date="2022" name="Nat. Plants">
        <title>Genomes of leafy and leafless Platanthera orchids illuminate the evolution of mycoheterotrophy.</title>
        <authorList>
            <person name="Li M.H."/>
            <person name="Liu K.W."/>
            <person name="Li Z."/>
            <person name="Lu H.C."/>
            <person name="Ye Q.L."/>
            <person name="Zhang D."/>
            <person name="Wang J.Y."/>
            <person name="Li Y.F."/>
            <person name="Zhong Z.M."/>
            <person name="Liu X."/>
            <person name="Yu X."/>
            <person name="Liu D.K."/>
            <person name="Tu X.D."/>
            <person name="Liu B."/>
            <person name="Hao Y."/>
            <person name="Liao X.Y."/>
            <person name="Jiang Y.T."/>
            <person name="Sun W.H."/>
            <person name="Chen J."/>
            <person name="Chen Y.Q."/>
            <person name="Ai Y."/>
            <person name="Zhai J.W."/>
            <person name="Wu S.S."/>
            <person name="Zhou Z."/>
            <person name="Hsiao Y.Y."/>
            <person name="Wu W.L."/>
            <person name="Chen Y.Y."/>
            <person name="Lin Y.F."/>
            <person name="Hsu J.L."/>
            <person name="Li C.Y."/>
            <person name="Wang Z.W."/>
            <person name="Zhao X."/>
            <person name="Zhong W.Y."/>
            <person name="Ma X.K."/>
            <person name="Ma L."/>
            <person name="Huang J."/>
            <person name="Chen G.Z."/>
            <person name="Huang M.Z."/>
            <person name="Huang L."/>
            <person name="Peng D.H."/>
            <person name="Luo Y.B."/>
            <person name="Zou S.Q."/>
            <person name="Chen S.P."/>
            <person name="Lan S."/>
            <person name="Tsai W.C."/>
            <person name="Van de Peer Y."/>
            <person name="Liu Z.J."/>
        </authorList>
    </citation>
    <scope>NUCLEOTIDE SEQUENCE [LARGE SCALE GENOMIC DNA]</scope>
    <source>
        <strain evidence="2">Lor287</strain>
    </source>
</reference>
<dbReference type="Proteomes" id="UP001418222">
    <property type="component" value="Unassembled WGS sequence"/>
</dbReference>
<protein>
    <submittedName>
        <fullName evidence="2">Uncharacterized protein</fullName>
    </submittedName>
</protein>
<dbReference type="EMBL" id="JBBWWQ010000009">
    <property type="protein sequence ID" value="KAK8939047.1"/>
    <property type="molecule type" value="Genomic_DNA"/>
</dbReference>
<accession>A0AAP0BHD7</accession>
<comment type="caution">
    <text evidence="2">The sequence shown here is derived from an EMBL/GenBank/DDBJ whole genome shotgun (WGS) entry which is preliminary data.</text>
</comment>
<proteinExistence type="predicted"/>
<sequence length="97" mass="11225">MTSTLVIMLEEQEMLWALQCHEVSSGTQNLFLLGRGLAPPKRIHHRSSSAMAPPPRSSSTIPPAKNCAQRRLCSKRRCFSYLLKMSHYLFNWRKPRR</sequence>
<feature type="region of interest" description="Disordered" evidence="1">
    <location>
        <begin position="42"/>
        <end position="65"/>
    </location>
</feature>
<evidence type="ECO:0000256" key="1">
    <source>
        <dbReference type="SAM" id="MobiDB-lite"/>
    </source>
</evidence>
<organism evidence="2 3">
    <name type="scientific">Platanthera zijinensis</name>
    <dbReference type="NCBI Taxonomy" id="2320716"/>
    <lineage>
        <taxon>Eukaryota</taxon>
        <taxon>Viridiplantae</taxon>
        <taxon>Streptophyta</taxon>
        <taxon>Embryophyta</taxon>
        <taxon>Tracheophyta</taxon>
        <taxon>Spermatophyta</taxon>
        <taxon>Magnoliopsida</taxon>
        <taxon>Liliopsida</taxon>
        <taxon>Asparagales</taxon>
        <taxon>Orchidaceae</taxon>
        <taxon>Orchidoideae</taxon>
        <taxon>Orchideae</taxon>
        <taxon>Orchidinae</taxon>
        <taxon>Platanthera</taxon>
    </lineage>
</organism>
<evidence type="ECO:0000313" key="3">
    <source>
        <dbReference type="Proteomes" id="UP001418222"/>
    </source>
</evidence>